<sequence>MTTLLDRIHGSLAAACIADALGAPTEERSIPEIRQLFGQRVESFHAPLPDAPYAVGRGPAQITDDSSQMLLLAEAFIAHGGEVSPEVMAELLIGWSGNPDYFPHFAGPTTRRAIERLKAGDDPWDVGRAGRIMSEGASNGGAMRVAPAGLVHPGDVEGAVRAAHLTCVPSHHTNIGVAGAAAIAAATAAACVDGADLFEVVRAARHGAELGERLGSEQGRHVPGPSVAQRIDLAVTLAVQSRDLDDAIERITAVIGTGLPAAEACPAAIGLLVAAGGDPFQTAVAAATAGGDSDTVGCMAAAVAGALHGIAALPAETVAQVEQANRLNLADVAARLAAVARPVPAAYGPGVTHA</sequence>
<protein>
    <submittedName>
        <fullName evidence="3">ADP-ribosylglycohydrolase</fullName>
    </submittedName>
</protein>
<accession>A0ABR9LUN3</accession>
<organism evidence="3 4">
    <name type="scientific">Nonomuraea angiospora</name>
    <dbReference type="NCBI Taxonomy" id="46172"/>
    <lineage>
        <taxon>Bacteria</taxon>
        <taxon>Bacillati</taxon>
        <taxon>Actinomycetota</taxon>
        <taxon>Actinomycetes</taxon>
        <taxon>Streptosporangiales</taxon>
        <taxon>Streptosporangiaceae</taxon>
        <taxon>Nonomuraea</taxon>
    </lineage>
</organism>
<dbReference type="InterPro" id="IPR050792">
    <property type="entry name" value="ADP-ribosylglycohydrolase"/>
</dbReference>
<dbReference type="InterPro" id="IPR005502">
    <property type="entry name" value="Ribosyl_crysJ1"/>
</dbReference>
<dbReference type="SUPFAM" id="SSF101478">
    <property type="entry name" value="ADP-ribosylglycohydrolase"/>
    <property type="match status" value="1"/>
</dbReference>
<keyword evidence="2" id="KW-0378">Hydrolase</keyword>
<evidence type="ECO:0000313" key="3">
    <source>
        <dbReference type="EMBL" id="MBE1584344.1"/>
    </source>
</evidence>
<dbReference type="Pfam" id="PF03747">
    <property type="entry name" value="ADP_ribosyl_GH"/>
    <property type="match status" value="1"/>
</dbReference>
<evidence type="ECO:0000256" key="2">
    <source>
        <dbReference type="ARBA" id="ARBA00022801"/>
    </source>
</evidence>
<name>A0ABR9LUN3_9ACTN</name>
<dbReference type="Proteomes" id="UP000633509">
    <property type="component" value="Unassembled WGS sequence"/>
</dbReference>
<proteinExistence type="inferred from homology"/>
<gene>
    <name evidence="3" type="ORF">H4W80_002602</name>
</gene>
<dbReference type="Gene3D" id="1.10.4080.10">
    <property type="entry name" value="ADP-ribosylation/Crystallin J1"/>
    <property type="match status" value="1"/>
</dbReference>
<evidence type="ECO:0000256" key="1">
    <source>
        <dbReference type="ARBA" id="ARBA00010702"/>
    </source>
</evidence>
<dbReference type="EMBL" id="JADBEK010000001">
    <property type="protein sequence ID" value="MBE1584344.1"/>
    <property type="molecule type" value="Genomic_DNA"/>
</dbReference>
<dbReference type="RefSeq" id="WP_192785291.1">
    <property type="nucleotide sequence ID" value="NZ_JADBEK010000001.1"/>
</dbReference>
<comment type="caution">
    <text evidence="3">The sequence shown here is derived from an EMBL/GenBank/DDBJ whole genome shotgun (WGS) entry which is preliminary data.</text>
</comment>
<reference evidence="3 4" key="1">
    <citation type="submission" date="2020-10" db="EMBL/GenBank/DDBJ databases">
        <title>Sequencing the genomes of 1000 actinobacteria strains.</title>
        <authorList>
            <person name="Klenk H.-P."/>
        </authorList>
    </citation>
    <scope>NUCLEOTIDE SEQUENCE [LARGE SCALE GENOMIC DNA]</scope>
    <source>
        <strain evidence="3 4">DSM 43173</strain>
    </source>
</reference>
<keyword evidence="4" id="KW-1185">Reference proteome</keyword>
<dbReference type="PANTHER" id="PTHR16222:SF24">
    <property type="entry name" value="ADP-RIBOSYLHYDROLASE ARH3"/>
    <property type="match status" value="1"/>
</dbReference>
<dbReference type="InterPro" id="IPR036705">
    <property type="entry name" value="Ribosyl_crysJ1_sf"/>
</dbReference>
<evidence type="ECO:0000313" key="4">
    <source>
        <dbReference type="Proteomes" id="UP000633509"/>
    </source>
</evidence>
<dbReference type="PANTHER" id="PTHR16222">
    <property type="entry name" value="ADP-RIBOSYLGLYCOHYDROLASE"/>
    <property type="match status" value="1"/>
</dbReference>
<comment type="similarity">
    <text evidence="1">Belongs to the ADP-ribosylglycohydrolase family.</text>
</comment>